<keyword evidence="3" id="KW-1185">Reference proteome</keyword>
<name>A0A840BIQ7_9RHOO</name>
<dbReference type="Proteomes" id="UP000561045">
    <property type="component" value="Unassembled WGS sequence"/>
</dbReference>
<organism evidence="2 3">
    <name type="scientific">Niveibacterium umoris</name>
    <dbReference type="NCBI Taxonomy" id="1193620"/>
    <lineage>
        <taxon>Bacteria</taxon>
        <taxon>Pseudomonadati</taxon>
        <taxon>Pseudomonadota</taxon>
        <taxon>Betaproteobacteria</taxon>
        <taxon>Rhodocyclales</taxon>
        <taxon>Rhodocyclaceae</taxon>
        <taxon>Niveibacterium</taxon>
    </lineage>
</organism>
<gene>
    <name evidence="2" type="ORF">GGR36_001532</name>
</gene>
<dbReference type="InterPro" id="IPR029052">
    <property type="entry name" value="Metallo-depent_PP-like"/>
</dbReference>
<evidence type="ECO:0000256" key="1">
    <source>
        <dbReference type="SAM" id="MobiDB-lite"/>
    </source>
</evidence>
<accession>A0A840BIQ7</accession>
<sequence>MCRLQMRSPRGAMQLKHKGQPDQAPQGGMPWFRVSSRASASHTVVFGRGSVLGFHQADGILGLNTGCVWGGCPSDVWSKSGERIAV</sequence>
<proteinExistence type="predicted"/>
<dbReference type="EMBL" id="JACIET010000001">
    <property type="protein sequence ID" value="MBB4012224.1"/>
    <property type="molecule type" value="Genomic_DNA"/>
</dbReference>
<comment type="caution">
    <text evidence="2">The sequence shown here is derived from an EMBL/GenBank/DDBJ whole genome shotgun (WGS) entry which is preliminary data.</text>
</comment>
<feature type="region of interest" description="Disordered" evidence="1">
    <location>
        <begin position="1"/>
        <end position="28"/>
    </location>
</feature>
<reference evidence="2 3" key="1">
    <citation type="submission" date="2020-08" db="EMBL/GenBank/DDBJ databases">
        <title>Genomic Encyclopedia of Type Strains, Phase IV (KMG-IV): sequencing the most valuable type-strain genomes for metagenomic binning, comparative biology and taxonomic classification.</title>
        <authorList>
            <person name="Goeker M."/>
        </authorList>
    </citation>
    <scope>NUCLEOTIDE SEQUENCE [LARGE SCALE GENOMIC DNA]</scope>
    <source>
        <strain evidence="2 3">DSM 106739</strain>
    </source>
</reference>
<evidence type="ECO:0000313" key="3">
    <source>
        <dbReference type="Proteomes" id="UP000561045"/>
    </source>
</evidence>
<dbReference type="Gene3D" id="3.60.21.10">
    <property type="match status" value="1"/>
</dbReference>
<dbReference type="AlphaFoldDB" id="A0A840BIQ7"/>
<evidence type="ECO:0000313" key="2">
    <source>
        <dbReference type="EMBL" id="MBB4012224.1"/>
    </source>
</evidence>
<protein>
    <submittedName>
        <fullName evidence="2">Uncharacterized protein</fullName>
    </submittedName>
</protein>